<reference evidence="1 2" key="1">
    <citation type="submission" date="2020-07" db="EMBL/GenBank/DDBJ databases">
        <title>Characterization of Pectobacterium aroidearum strains causing soft rot on Amorphophallus konjac.</title>
        <authorList>
            <person name="Xie H."/>
        </authorList>
    </citation>
    <scope>NUCLEOTIDE SEQUENCE [LARGE SCALE GENOMIC DNA]</scope>
    <source>
        <strain evidence="1 2">MY7</strain>
    </source>
</reference>
<dbReference type="Proteomes" id="UP000557749">
    <property type="component" value="Unassembled WGS sequence"/>
</dbReference>
<comment type="caution">
    <text evidence="1">The sequence shown here is derived from an EMBL/GenBank/DDBJ whole genome shotgun (WGS) entry which is preliminary data.</text>
</comment>
<dbReference type="EMBL" id="JACERJ010000002">
    <property type="protein sequence ID" value="MBA5203093.1"/>
    <property type="molecule type" value="Genomic_DNA"/>
</dbReference>
<accession>A0AAW3SX54</accession>
<proteinExistence type="predicted"/>
<evidence type="ECO:0000313" key="1">
    <source>
        <dbReference type="EMBL" id="MBA5203093.1"/>
    </source>
</evidence>
<evidence type="ECO:0000313" key="2">
    <source>
        <dbReference type="Proteomes" id="UP000557749"/>
    </source>
</evidence>
<dbReference type="AlphaFoldDB" id="A0AAW3SX54"/>
<protein>
    <submittedName>
        <fullName evidence="1">Uncharacterized protein</fullName>
    </submittedName>
</protein>
<name>A0AAW3SX54_9GAMM</name>
<sequence length="115" mass="12602">MDSGLNSLVGKDKSQAFRALGYPDQERQFGDETVYVWANSSTGVALYSSPQTTYGTVGKTQFYSTTTQTNAIPVEYACKIQVATNSKGIITNYNYDGNMGGCEGYIRRLNSYFGT</sequence>
<organism evidence="1 2">
    <name type="scientific">Pectobacterium aroidearum</name>
    <dbReference type="NCBI Taxonomy" id="1201031"/>
    <lineage>
        <taxon>Bacteria</taxon>
        <taxon>Pseudomonadati</taxon>
        <taxon>Pseudomonadota</taxon>
        <taxon>Gammaproteobacteria</taxon>
        <taxon>Enterobacterales</taxon>
        <taxon>Pectobacteriaceae</taxon>
        <taxon>Pectobacterium</taxon>
    </lineage>
</organism>
<gene>
    <name evidence="1" type="ORF">H2Y57_05250</name>
</gene>